<name>K0RYY9_THAOC</name>
<comment type="caution">
    <text evidence="2">The sequence shown here is derived from an EMBL/GenBank/DDBJ whole genome shotgun (WGS) entry which is preliminary data.</text>
</comment>
<dbReference type="AlphaFoldDB" id="K0RYY9"/>
<protein>
    <submittedName>
        <fullName evidence="2">Uncharacterized protein</fullName>
    </submittedName>
</protein>
<reference evidence="2 3" key="1">
    <citation type="journal article" date="2012" name="Genome Biol.">
        <title>Genome and low-iron response of an oceanic diatom adapted to chronic iron limitation.</title>
        <authorList>
            <person name="Lommer M."/>
            <person name="Specht M."/>
            <person name="Roy A.S."/>
            <person name="Kraemer L."/>
            <person name="Andreson R."/>
            <person name="Gutowska M.A."/>
            <person name="Wolf J."/>
            <person name="Bergner S.V."/>
            <person name="Schilhabel M.B."/>
            <person name="Klostermeier U.C."/>
            <person name="Beiko R.G."/>
            <person name="Rosenstiel P."/>
            <person name="Hippler M."/>
            <person name="Laroche J."/>
        </authorList>
    </citation>
    <scope>NUCLEOTIDE SEQUENCE [LARGE SCALE GENOMIC DNA]</scope>
    <source>
        <strain evidence="2 3">CCMP1005</strain>
    </source>
</reference>
<gene>
    <name evidence="2" type="ORF">THAOC_28905</name>
</gene>
<evidence type="ECO:0000256" key="1">
    <source>
        <dbReference type="SAM" id="MobiDB-lite"/>
    </source>
</evidence>
<dbReference type="Proteomes" id="UP000266841">
    <property type="component" value="Unassembled WGS sequence"/>
</dbReference>
<dbReference type="EMBL" id="AGNL01040832">
    <property type="protein sequence ID" value="EJK51882.1"/>
    <property type="molecule type" value="Genomic_DNA"/>
</dbReference>
<evidence type="ECO:0000313" key="3">
    <source>
        <dbReference type="Proteomes" id="UP000266841"/>
    </source>
</evidence>
<sequence>MFSANENIALRQHKRRVTEYVESTIPGSRGPPIADVIVISAKQPNRPHLIIPLEEALDKGTTVMVMQVTCRQPGCVPLETASESPRLCVCTSFSALTTHNRKPSVTIVFPRPPRKKKKRSPKEANDPPKVDEEQPAAFPEPLVKDLESSRIGGSFKTRILMPLSEVKREDVLDALPPNFQGGRKTIESLCLKARDVCFAQIGQLVGVDNTEDNIEDRKRVARYLRDSLSTYLERECVPPEWGEPWSKETKDLLPRENLVETIGKIESLQVNEKVGDVSTDKSTLLTGVVD</sequence>
<dbReference type="eggNOG" id="ENOG502T80Q">
    <property type="taxonomic scope" value="Eukaryota"/>
</dbReference>
<organism evidence="2 3">
    <name type="scientific">Thalassiosira oceanica</name>
    <name type="common">Marine diatom</name>
    <dbReference type="NCBI Taxonomy" id="159749"/>
    <lineage>
        <taxon>Eukaryota</taxon>
        <taxon>Sar</taxon>
        <taxon>Stramenopiles</taxon>
        <taxon>Ochrophyta</taxon>
        <taxon>Bacillariophyta</taxon>
        <taxon>Coscinodiscophyceae</taxon>
        <taxon>Thalassiosirophycidae</taxon>
        <taxon>Thalassiosirales</taxon>
        <taxon>Thalassiosiraceae</taxon>
        <taxon>Thalassiosira</taxon>
    </lineage>
</organism>
<dbReference type="OrthoDB" id="199379at2759"/>
<keyword evidence="3" id="KW-1185">Reference proteome</keyword>
<feature type="compositionally biased region" description="Basic and acidic residues" evidence="1">
    <location>
        <begin position="121"/>
        <end position="132"/>
    </location>
</feature>
<feature type="region of interest" description="Disordered" evidence="1">
    <location>
        <begin position="104"/>
        <end position="143"/>
    </location>
</feature>
<evidence type="ECO:0000313" key="2">
    <source>
        <dbReference type="EMBL" id="EJK51882.1"/>
    </source>
</evidence>
<accession>K0RYY9</accession>
<proteinExistence type="predicted"/>